<evidence type="ECO:0000256" key="7">
    <source>
        <dbReference type="PIRNR" id="PIRNR000194"/>
    </source>
</evidence>
<evidence type="ECO:0000256" key="5">
    <source>
        <dbReference type="ARBA" id="ARBA00022857"/>
    </source>
</evidence>
<reference evidence="10 11" key="1">
    <citation type="submission" date="2007-07" db="EMBL/GenBank/DDBJ databases">
        <title>Annotation of Clostridium perfringens B str. ATCC 3626.</title>
        <authorList>
            <person name="Paulsen I."/>
            <person name="Sebastian Y."/>
        </authorList>
    </citation>
    <scope>NUCLEOTIDE SEQUENCE [LARGE SCALE GENOMIC DNA]</scope>
    <source>
        <strain evidence="11">B str. ATCC 3626</strain>
    </source>
</reference>
<dbReference type="InterPro" id="IPR012259">
    <property type="entry name" value="DHFR"/>
</dbReference>
<comment type="catalytic activity">
    <reaction evidence="7">
        <text>(6S)-5,6,7,8-tetrahydrofolate + NADP(+) = 7,8-dihydrofolate + NADPH + H(+)</text>
        <dbReference type="Rhea" id="RHEA:15009"/>
        <dbReference type="ChEBI" id="CHEBI:15378"/>
        <dbReference type="ChEBI" id="CHEBI:57451"/>
        <dbReference type="ChEBI" id="CHEBI:57453"/>
        <dbReference type="ChEBI" id="CHEBI:57783"/>
        <dbReference type="ChEBI" id="CHEBI:58349"/>
        <dbReference type="EC" id="1.5.1.3"/>
    </reaction>
</comment>
<dbReference type="Gene3D" id="3.40.430.10">
    <property type="entry name" value="Dihydrofolate Reductase, subunit A"/>
    <property type="match status" value="1"/>
</dbReference>
<evidence type="ECO:0000256" key="1">
    <source>
        <dbReference type="ARBA" id="ARBA00004903"/>
    </source>
</evidence>
<organism evidence="10 11">
    <name type="scientific">Clostridium perfringens B str. ATCC 3626</name>
    <dbReference type="NCBI Taxonomy" id="451754"/>
    <lineage>
        <taxon>Bacteria</taxon>
        <taxon>Bacillati</taxon>
        <taxon>Bacillota</taxon>
        <taxon>Clostridia</taxon>
        <taxon>Eubacteriales</taxon>
        <taxon>Clostridiaceae</taxon>
        <taxon>Clostridium</taxon>
    </lineage>
</organism>
<evidence type="ECO:0000256" key="6">
    <source>
        <dbReference type="ARBA" id="ARBA00023002"/>
    </source>
</evidence>
<evidence type="ECO:0000256" key="2">
    <source>
        <dbReference type="ARBA" id="ARBA00009539"/>
    </source>
</evidence>
<comment type="similarity">
    <text evidence="2 7">Belongs to the dihydrofolate reductase family.</text>
</comment>
<dbReference type="GO" id="GO:0006730">
    <property type="term" value="P:one-carbon metabolic process"/>
    <property type="evidence" value="ECO:0007669"/>
    <property type="project" value="UniProtKB-KW"/>
</dbReference>
<keyword evidence="6 7" id="KW-0560">Oxidoreductase</keyword>
<sequence length="188" mass="22579">MINIFFFKNKYIIILIIFYVNLERNFYMFSIIVAKSINNIIGVNNKMPWNIPSDLKRFKELTMGKKILMGRKTFESLPFVLPGRTHLVLTKRKDFSYNHKDVIIYNDLNKLIEEYKHSKEEIFVIGGGKIYSELLKYTSKLYITEVLKEYEGDTYFPKVDYSKWIKTYESSIYEENGNKFKFFNYKKI</sequence>
<dbReference type="EMBL" id="ABDV01000015">
    <property type="protein sequence ID" value="EDT23631.1"/>
    <property type="molecule type" value="Genomic_DNA"/>
</dbReference>
<dbReference type="SUPFAM" id="SSF53597">
    <property type="entry name" value="Dihydrofolate reductase-like"/>
    <property type="match status" value="1"/>
</dbReference>
<keyword evidence="8" id="KW-0472">Membrane</keyword>
<dbReference type="PRINTS" id="PR00070">
    <property type="entry name" value="DHFR"/>
</dbReference>
<feature type="transmembrane region" description="Helical" evidence="8">
    <location>
        <begin position="12"/>
        <end position="34"/>
    </location>
</feature>
<dbReference type="GO" id="GO:0046655">
    <property type="term" value="P:folic acid metabolic process"/>
    <property type="evidence" value="ECO:0007669"/>
    <property type="project" value="TreeGrafter"/>
</dbReference>
<evidence type="ECO:0000256" key="3">
    <source>
        <dbReference type="ARBA" id="ARBA00012856"/>
    </source>
</evidence>
<accession>A0AAV3BR57</accession>
<comment type="function">
    <text evidence="7">Key enzyme in folate metabolism. Catalyzes an essential reaction for de novo glycine and purine synthesis, and for DNA precursor synthesis.</text>
</comment>
<dbReference type="GO" id="GO:0050661">
    <property type="term" value="F:NADP binding"/>
    <property type="evidence" value="ECO:0007669"/>
    <property type="project" value="InterPro"/>
</dbReference>
<gene>
    <name evidence="10" type="primary">folA</name>
    <name evidence="10" type="ORF">AC1_0073</name>
</gene>
<evidence type="ECO:0000256" key="4">
    <source>
        <dbReference type="ARBA" id="ARBA00022563"/>
    </source>
</evidence>
<dbReference type="GO" id="GO:0004146">
    <property type="term" value="F:dihydrofolate reductase activity"/>
    <property type="evidence" value="ECO:0007669"/>
    <property type="project" value="UniProtKB-EC"/>
</dbReference>
<dbReference type="PIRSF" id="PIRSF000194">
    <property type="entry name" value="DHFR"/>
    <property type="match status" value="1"/>
</dbReference>
<evidence type="ECO:0000313" key="11">
    <source>
        <dbReference type="Proteomes" id="UP000004342"/>
    </source>
</evidence>
<feature type="domain" description="DHFR" evidence="9">
    <location>
        <begin position="28"/>
        <end position="187"/>
    </location>
</feature>
<dbReference type="PANTHER" id="PTHR48069:SF3">
    <property type="entry name" value="DIHYDROFOLATE REDUCTASE"/>
    <property type="match status" value="1"/>
</dbReference>
<dbReference type="CDD" id="cd00209">
    <property type="entry name" value="DHFR"/>
    <property type="match status" value="1"/>
</dbReference>
<keyword evidence="8" id="KW-0812">Transmembrane</keyword>
<dbReference type="Pfam" id="PF00186">
    <property type="entry name" value="DHFR_1"/>
    <property type="match status" value="1"/>
</dbReference>
<dbReference type="InterPro" id="IPR001796">
    <property type="entry name" value="DHFR_dom"/>
</dbReference>
<evidence type="ECO:0000256" key="8">
    <source>
        <dbReference type="SAM" id="Phobius"/>
    </source>
</evidence>
<dbReference type="PANTHER" id="PTHR48069">
    <property type="entry name" value="DIHYDROFOLATE REDUCTASE"/>
    <property type="match status" value="1"/>
</dbReference>
<dbReference type="EC" id="1.5.1.3" evidence="3 7"/>
<comment type="caution">
    <text evidence="10">The sequence shown here is derived from an EMBL/GenBank/DDBJ whole genome shotgun (WGS) entry which is preliminary data.</text>
</comment>
<name>A0AAV3BR57_CLOPF</name>
<keyword evidence="5 7" id="KW-0521">NADP</keyword>
<comment type="pathway">
    <text evidence="1 7">Cofactor biosynthesis; tetrahydrofolate biosynthesis; 5,6,7,8-tetrahydrofolate from 7,8-dihydrofolate: step 1/1.</text>
</comment>
<keyword evidence="8" id="KW-1133">Transmembrane helix</keyword>
<evidence type="ECO:0000259" key="9">
    <source>
        <dbReference type="PROSITE" id="PS51330"/>
    </source>
</evidence>
<dbReference type="GO" id="GO:0046654">
    <property type="term" value="P:tetrahydrofolate biosynthetic process"/>
    <property type="evidence" value="ECO:0007669"/>
    <property type="project" value="InterPro"/>
</dbReference>
<protein>
    <recommendedName>
        <fullName evidence="3 7">Dihydrofolate reductase</fullName>
        <ecNumber evidence="3 7">1.5.1.3</ecNumber>
    </recommendedName>
</protein>
<keyword evidence="4 7" id="KW-0554">One-carbon metabolism</keyword>
<dbReference type="Proteomes" id="UP000004342">
    <property type="component" value="Unassembled WGS sequence"/>
</dbReference>
<evidence type="ECO:0000313" key="10">
    <source>
        <dbReference type="EMBL" id="EDT23631.1"/>
    </source>
</evidence>
<dbReference type="PROSITE" id="PS51330">
    <property type="entry name" value="DHFR_2"/>
    <property type="match status" value="1"/>
</dbReference>
<dbReference type="InterPro" id="IPR024072">
    <property type="entry name" value="DHFR-like_dom_sf"/>
</dbReference>
<dbReference type="AlphaFoldDB" id="A0AAV3BR57"/>
<dbReference type="GO" id="GO:0046452">
    <property type="term" value="P:dihydrofolate metabolic process"/>
    <property type="evidence" value="ECO:0007669"/>
    <property type="project" value="TreeGrafter"/>
</dbReference>
<proteinExistence type="inferred from homology"/>